<dbReference type="Gene3D" id="1.10.8.60">
    <property type="match status" value="2"/>
</dbReference>
<dbReference type="InterPro" id="IPR003959">
    <property type="entry name" value="ATPase_AAA_core"/>
</dbReference>
<evidence type="ECO:0000313" key="7">
    <source>
        <dbReference type="Proteomes" id="UP000481043"/>
    </source>
</evidence>
<dbReference type="EMBL" id="JAAIWM010000008">
    <property type="protein sequence ID" value="NEY73565.1"/>
    <property type="molecule type" value="Genomic_DNA"/>
</dbReference>
<feature type="domain" description="AAA+ ATPase" evidence="5">
    <location>
        <begin position="269"/>
        <end position="411"/>
    </location>
</feature>
<dbReference type="Gene3D" id="3.40.50.300">
    <property type="entry name" value="P-loop containing nucleotide triphosphate hydrolases"/>
    <property type="match status" value="2"/>
</dbReference>
<dbReference type="Pfam" id="PF17866">
    <property type="entry name" value="AAA_lid_6"/>
    <property type="match status" value="2"/>
</dbReference>
<dbReference type="AlphaFoldDB" id="A0A6M0QB66"/>
<dbReference type="InterPro" id="IPR041627">
    <property type="entry name" value="AAA_lid_6"/>
</dbReference>
<gene>
    <name evidence="6" type="ORF">G4D63_17760</name>
</gene>
<evidence type="ECO:0000256" key="3">
    <source>
        <dbReference type="ARBA" id="ARBA00022840"/>
    </source>
</evidence>
<proteinExistence type="inferred from homology"/>
<evidence type="ECO:0000256" key="2">
    <source>
        <dbReference type="ARBA" id="ARBA00022741"/>
    </source>
</evidence>
<evidence type="ECO:0000313" key="6">
    <source>
        <dbReference type="EMBL" id="NEY73565.1"/>
    </source>
</evidence>
<feature type="domain" description="AAA+ ATPase" evidence="5">
    <location>
        <begin position="544"/>
        <end position="676"/>
    </location>
</feature>
<dbReference type="PANTHER" id="PTHR43392:SF2">
    <property type="entry name" value="AAA-TYPE ATPASE FAMILY PROTEIN _ ANKYRIN REPEAT FAMILY PROTEIN"/>
    <property type="match status" value="1"/>
</dbReference>
<organism evidence="6 7">
    <name type="scientific">Bacillus mesophilus</name>
    <dbReference type="NCBI Taxonomy" id="1808955"/>
    <lineage>
        <taxon>Bacteria</taxon>
        <taxon>Bacillati</taxon>
        <taxon>Bacillota</taxon>
        <taxon>Bacilli</taxon>
        <taxon>Bacillales</taxon>
        <taxon>Bacillaceae</taxon>
        <taxon>Bacillus</taxon>
    </lineage>
</organism>
<dbReference type="FunFam" id="3.40.50.300:FF:000216">
    <property type="entry name" value="Type VII secretion ATPase EccA"/>
    <property type="match status" value="2"/>
</dbReference>
<evidence type="ECO:0000256" key="1">
    <source>
        <dbReference type="ARBA" id="ARBA00010378"/>
    </source>
</evidence>
<evidence type="ECO:0000259" key="5">
    <source>
        <dbReference type="SMART" id="SM00382"/>
    </source>
</evidence>
<dbReference type="InterPro" id="IPR050773">
    <property type="entry name" value="CbxX/CfxQ_RuBisCO_ESX"/>
</dbReference>
<comment type="similarity">
    <text evidence="1">Belongs to the CbxX/CfxQ family.</text>
</comment>
<feature type="coiled-coil region" evidence="4">
    <location>
        <begin position="135"/>
        <end position="186"/>
    </location>
</feature>
<dbReference type="CDD" id="cd19481">
    <property type="entry name" value="RecA-like_protease"/>
    <property type="match status" value="1"/>
</dbReference>
<accession>A0A6M0QB66</accession>
<keyword evidence="4" id="KW-0175">Coiled coil</keyword>
<dbReference type="InterPro" id="IPR000641">
    <property type="entry name" value="CbxX/CfxQ"/>
</dbReference>
<dbReference type="RefSeq" id="WP_163181240.1">
    <property type="nucleotide sequence ID" value="NZ_JAAIWM010000008.1"/>
</dbReference>
<keyword evidence="2" id="KW-0547">Nucleotide-binding</keyword>
<keyword evidence="3" id="KW-0067">ATP-binding</keyword>
<keyword evidence="7" id="KW-1185">Reference proteome</keyword>
<dbReference type="CDD" id="cd00009">
    <property type="entry name" value="AAA"/>
    <property type="match status" value="1"/>
</dbReference>
<dbReference type="Pfam" id="PF00004">
    <property type="entry name" value="AAA"/>
    <property type="match status" value="2"/>
</dbReference>
<dbReference type="PRINTS" id="PR00819">
    <property type="entry name" value="CBXCFQXSUPER"/>
</dbReference>
<comment type="caution">
    <text evidence="6">The sequence shown here is derived from an EMBL/GenBank/DDBJ whole genome shotgun (WGS) entry which is preliminary data.</text>
</comment>
<dbReference type="GO" id="GO:0005524">
    <property type="term" value="F:ATP binding"/>
    <property type="evidence" value="ECO:0007669"/>
    <property type="project" value="UniProtKB-KW"/>
</dbReference>
<name>A0A6M0QB66_9BACI</name>
<evidence type="ECO:0000256" key="4">
    <source>
        <dbReference type="SAM" id="Coils"/>
    </source>
</evidence>
<dbReference type="PANTHER" id="PTHR43392">
    <property type="entry name" value="AAA-TYPE ATPASE FAMILY PROTEIN / ANKYRIN REPEAT FAMILY PROTEIN"/>
    <property type="match status" value="1"/>
</dbReference>
<dbReference type="GO" id="GO:0016887">
    <property type="term" value="F:ATP hydrolysis activity"/>
    <property type="evidence" value="ECO:0007669"/>
    <property type="project" value="InterPro"/>
</dbReference>
<dbReference type="SMART" id="SM00382">
    <property type="entry name" value="AAA"/>
    <property type="match status" value="2"/>
</dbReference>
<dbReference type="InterPro" id="IPR003593">
    <property type="entry name" value="AAA+_ATPase"/>
</dbReference>
<protein>
    <submittedName>
        <fullName evidence="6">AAA family ATPase</fullName>
    </submittedName>
</protein>
<dbReference type="SUPFAM" id="SSF52540">
    <property type="entry name" value="P-loop containing nucleoside triphosphate hydrolases"/>
    <property type="match status" value="2"/>
</dbReference>
<sequence>MIKKKIAFDQEMITGWQNEVKKQGFVKNEGEVVQYIQYLKANPNPELESVLLILLAQSRTQRLQEVDDLAISWLKRAKQLNPSSPDMIDFHSKIIFSTLKTLPFRLDFPYIREADNRTTKKKLAEDYISRCKLFLEDYEDSMNNLENLLSYNEELGEQANKWMKAIEELKLQIEKLLKASEEYYASISGVFHTSVYLDEIKISLEQIENIKKVFLSGEGNKKEKGPSSLQDLEQMIGMNQVKERVHRHSHFIQYQKRRKELGFTMKDEISLNMVFTGNPGTGKTSLARMLAKVYFELGVLTKTEVIEVDRSHLVGSYVGQTEENVKNAITRALGGVLFIDEAYSLKRDGQGSSDYGQTAIDTLVSLMTSGEFAGKFAVILAGYPEEMRQFLSSNPGLRSRFPESNHIHLPDYTNEELLEIAKKVAIDNDYLITEEALIELETRIEKERVDESFGNARTVKNIVLDSIFQKGATIDLNSVDSFDLTLLEKKDLLATIDDSKEKLPDEMLNELIALEGIKEEMKKIQHFVQLQQVRKEKGYKNVPVQLHAVFSGNPGTGKTTVAKIYAKMLKETGLLKRGHLVVASRADLVAGFVGQTALKTKKKIRDALGGVLFIDEAYSLLSNSPTDFSKEAIDTIVDEMTKHNDNLVIVLAGYSKEMDGLLKSNPGLHSRFKKFFHFPDYTSKEMVDIILNTVKQYEYELTSEAIQLLKDFTENHKIEGNGRFAHNIVDELLQIQAARIMEQSDVTEDEFSIINEKDVEEVLSSYRT</sequence>
<dbReference type="Proteomes" id="UP000481043">
    <property type="component" value="Unassembled WGS sequence"/>
</dbReference>
<dbReference type="InterPro" id="IPR027417">
    <property type="entry name" value="P-loop_NTPase"/>
</dbReference>
<reference evidence="6 7" key="1">
    <citation type="submission" date="2020-02" db="EMBL/GenBank/DDBJ databases">
        <title>Bacillus aquiflavi sp. nov., isolated from yellow water of strong flavor Chinese baijiu in Yibin region of China.</title>
        <authorList>
            <person name="Xie J."/>
        </authorList>
    </citation>
    <scope>NUCLEOTIDE SEQUENCE [LARGE SCALE GENOMIC DNA]</scope>
    <source>
        <strain evidence="6 7">SA4</strain>
    </source>
</reference>